<dbReference type="AlphaFoldDB" id="A0A485LGN8"/>
<dbReference type="InterPro" id="IPR036770">
    <property type="entry name" value="Ankyrin_rpt-contain_sf"/>
</dbReference>
<dbReference type="PANTHER" id="PTHR46586">
    <property type="entry name" value="ANKYRIN REPEAT-CONTAINING PROTEIN"/>
    <property type="match status" value="1"/>
</dbReference>
<dbReference type="PANTHER" id="PTHR46586:SF3">
    <property type="entry name" value="ANKYRIN REPEAT-CONTAINING PROTEIN"/>
    <property type="match status" value="1"/>
</dbReference>
<evidence type="ECO:0000313" key="2">
    <source>
        <dbReference type="EMBL" id="VFT97753.1"/>
    </source>
</evidence>
<protein>
    <submittedName>
        <fullName evidence="2">Aste57867_21079 protein</fullName>
    </submittedName>
</protein>
<proteinExistence type="predicted"/>
<dbReference type="OrthoDB" id="76949at2759"/>
<dbReference type="InterPro" id="IPR052050">
    <property type="entry name" value="SecEffector_AnkRepeat"/>
</dbReference>
<dbReference type="Proteomes" id="UP000332933">
    <property type="component" value="Unassembled WGS sequence"/>
</dbReference>
<reference evidence="1" key="2">
    <citation type="submission" date="2019-06" db="EMBL/GenBank/DDBJ databases">
        <title>Genomics analysis of Aphanomyces spp. identifies a new class of oomycete effector associated with host adaptation.</title>
        <authorList>
            <person name="Gaulin E."/>
        </authorList>
    </citation>
    <scope>NUCLEOTIDE SEQUENCE</scope>
    <source>
        <strain evidence="1">CBS 578.67</strain>
    </source>
</reference>
<accession>A0A485LGN8</accession>
<evidence type="ECO:0000313" key="1">
    <source>
        <dbReference type="EMBL" id="KAF0687108.1"/>
    </source>
</evidence>
<reference evidence="2 3" key="1">
    <citation type="submission" date="2019-03" db="EMBL/GenBank/DDBJ databases">
        <authorList>
            <person name="Gaulin E."/>
            <person name="Dumas B."/>
        </authorList>
    </citation>
    <scope>NUCLEOTIDE SEQUENCE [LARGE SCALE GENOMIC DNA]</scope>
    <source>
        <strain evidence="2">CBS 568.67</strain>
    </source>
</reference>
<name>A0A485LGN8_9STRA</name>
<dbReference type="Pfam" id="PF12796">
    <property type="entry name" value="Ank_2"/>
    <property type="match status" value="1"/>
</dbReference>
<evidence type="ECO:0000313" key="3">
    <source>
        <dbReference type="Proteomes" id="UP000332933"/>
    </source>
</evidence>
<dbReference type="EMBL" id="CAADRA010006983">
    <property type="protein sequence ID" value="VFT97753.1"/>
    <property type="molecule type" value="Genomic_DNA"/>
</dbReference>
<organism evidence="2 3">
    <name type="scientific">Aphanomyces stellatus</name>
    <dbReference type="NCBI Taxonomy" id="120398"/>
    <lineage>
        <taxon>Eukaryota</taxon>
        <taxon>Sar</taxon>
        <taxon>Stramenopiles</taxon>
        <taxon>Oomycota</taxon>
        <taxon>Saprolegniomycetes</taxon>
        <taxon>Saprolegniales</taxon>
        <taxon>Verrucalvaceae</taxon>
        <taxon>Aphanomyces</taxon>
    </lineage>
</organism>
<sequence length="288" mass="31788">MAESVVRSHELLTLVCEFQDGLPHDIRRVRPAADAAATAMRFYFDHGRNYYSLFGATPFFALVDSLHSCVGAWMVDRGDADVPRLLRFLPSALPAVLVHATLDGNMVLLNAHLYRIENPIGRDIAKLLYATAAWFHRPVVLVRLDPHVAPDLPLCVADGAAYRGDLEALKLLVGRNAPVNAPMTYAALQGHLVVLEYLHAHNIGRCQKAAMDGAAARGHLAVVQFLHAHRREGCGTRAIDDAAANGHADVVRFLVEHRDEGWTRRGIENAKFNGEVEIARYLEGRSLR</sequence>
<dbReference type="SUPFAM" id="SSF48403">
    <property type="entry name" value="Ankyrin repeat"/>
    <property type="match status" value="1"/>
</dbReference>
<keyword evidence="3" id="KW-1185">Reference proteome</keyword>
<dbReference type="InterPro" id="IPR002110">
    <property type="entry name" value="Ankyrin_rpt"/>
</dbReference>
<dbReference type="EMBL" id="VJMH01006957">
    <property type="protein sequence ID" value="KAF0687108.1"/>
    <property type="molecule type" value="Genomic_DNA"/>
</dbReference>
<dbReference type="Gene3D" id="1.25.40.20">
    <property type="entry name" value="Ankyrin repeat-containing domain"/>
    <property type="match status" value="1"/>
</dbReference>
<gene>
    <name evidence="2" type="primary">Aste57867_21079</name>
    <name evidence="1" type="ORF">As57867_021011</name>
    <name evidence="2" type="ORF">ASTE57867_21079</name>
</gene>